<accession>A0ABR7CBR5</accession>
<dbReference type="EMBL" id="JACOOE010000004">
    <property type="protein sequence ID" value="MBC5604979.1"/>
    <property type="molecule type" value="Genomic_DNA"/>
</dbReference>
<feature type="region of interest" description="Disordered" evidence="1">
    <location>
        <begin position="132"/>
        <end position="152"/>
    </location>
</feature>
<evidence type="ECO:0000313" key="3">
    <source>
        <dbReference type="Proteomes" id="UP000600600"/>
    </source>
</evidence>
<keyword evidence="3" id="KW-1185">Reference proteome</keyword>
<feature type="region of interest" description="Disordered" evidence="1">
    <location>
        <begin position="181"/>
        <end position="237"/>
    </location>
</feature>
<sequence>MCKNEQTIHYCTILSAGQWDFLLNGKAAIDRQKCLYRLMTAAVRTKTAFRIKGVEIELEVGQAAASDVELAEYMGCNRKTIGKLIDSFNRLGVLTTRTNNRTSVHTLHFLTGWYVDGVLLTNPHYVKPAAVSKGKADGVRTPYSNDMPLEDKPCTVPDGCQCPRQEADSMAGRAAALSSSLCSPVVSDRSDDRADAEDETDNSHAGDNGNGQHGNDPVESLKEAQDGTNGADIAGRN</sequence>
<reference evidence="2 3" key="1">
    <citation type="submission" date="2020-08" db="EMBL/GenBank/DDBJ databases">
        <title>Genome public.</title>
        <authorList>
            <person name="Liu C."/>
            <person name="Sun Q."/>
        </authorList>
    </citation>
    <scope>NUCLEOTIDE SEQUENCE [LARGE SCALE GENOMIC DNA]</scope>
    <source>
        <strain evidence="2 3">M27</strain>
    </source>
</reference>
<dbReference type="RefSeq" id="WP_186967189.1">
    <property type="nucleotide sequence ID" value="NZ_JACOOE010000004.1"/>
</dbReference>
<gene>
    <name evidence="2" type="ORF">H8S67_09890</name>
</gene>
<organism evidence="2 3">
    <name type="scientific">Bacteroides difficilis</name>
    <dbReference type="NCBI Taxonomy" id="2763021"/>
    <lineage>
        <taxon>Bacteria</taxon>
        <taxon>Pseudomonadati</taxon>
        <taxon>Bacteroidota</taxon>
        <taxon>Bacteroidia</taxon>
        <taxon>Bacteroidales</taxon>
        <taxon>Bacteroidaceae</taxon>
        <taxon>Bacteroides</taxon>
    </lineage>
</organism>
<evidence type="ECO:0000256" key="1">
    <source>
        <dbReference type="SAM" id="MobiDB-lite"/>
    </source>
</evidence>
<protein>
    <submittedName>
        <fullName evidence="2">Uncharacterized protein</fullName>
    </submittedName>
</protein>
<name>A0ABR7CBR5_9BACE</name>
<evidence type="ECO:0000313" key="2">
    <source>
        <dbReference type="EMBL" id="MBC5604979.1"/>
    </source>
</evidence>
<dbReference type="Proteomes" id="UP000600600">
    <property type="component" value="Unassembled WGS sequence"/>
</dbReference>
<proteinExistence type="predicted"/>
<comment type="caution">
    <text evidence="2">The sequence shown here is derived from an EMBL/GenBank/DDBJ whole genome shotgun (WGS) entry which is preliminary data.</text>
</comment>